<comment type="caution">
    <text evidence="2">The sequence shown here is derived from an EMBL/GenBank/DDBJ whole genome shotgun (WGS) entry which is preliminary data.</text>
</comment>
<gene>
    <name evidence="2" type="ORF">CRG98_019894</name>
</gene>
<dbReference type="Proteomes" id="UP000233551">
    <property type="component" value="Unassembled WGS sequence"/>
</dbReference>
<accession>A0A2I0JTU1</accession>
<organism evidence="2 3">
    <name type="scientific">Punica granatum</name>
    <name type="common">Pomegranate</name>
    <dbReference type="NCBI Taxonomy" id="22663"/>
    <lineage>
        <taxon>Eukaryota</taxon>
        <taxon>Viridiplantae</taxon>
        <taxon>Streptophyta</taxon>
        <taxon>Embryophyta</taxon>
        <taxon>Tracheophyta</taxon>
        <taxon>Spermatophyta</taxon>
        <taxon>Magnoliopsida</taxon>
        <taxon>eudicotyledons</taxon>
        <taxon>Gunneridae</taxon>
        <taxon>Pentapetalae</taxon>
        <taxon>rosids</taxon>
        <taxon>malvids</taxon>
        <taxon>Myrtales</taxon>
        <taxon>Lythraceae</taxon>
        <taxon>Punica</taxon>
    </lineage>
</organism>
<reference evidence="2 3" key="1">
    <citation type="submission" date="2017-11" db="EMBL/GenBank/DDBJ databases">
        <title>De-novo sequencing of pomegranate (Punica granatum L.) genome.</title>
        <authorList>
            <person name="Akparov Z."/>
            <person name="Amiraslanov A."/>
            <person name="Hajiyeva S."/>
            <person name="Abbasov M."/>
            <person name="Kaur K."/>
            <person name="Hamwieh A."/>
            <person name="Solovyev V."/>
            <person name="Salamov A."/>
            <person name="Braich B."/>
            <person name="Kosarev P."/>
            <person name="Mahmoud A."/>
            <person name="Hajiyev E."/>
            <person name="Babayeva S."/>
            <person name="Izzatullayeva V."/>
            <person name="Mammadov A."/>
            <person name="Mammadov A."/>
            <person name="Sharifova S."/>
            <person name="Ojaghi J."/>
            <person name="Eynullazada K."/>
            <person name="Bayramov B."/>
            <person name="Abdulazimova A."/>
            <person name="Shahmuradov I."/>
        </authorList>
    </citation>
    <scope>NUCLEOTIDE SEQUENCE [LARGE SCALE GENOMIC DNA]</scope>
    <source>
        <strain evidence="3">cv. AG2017</strain>
        <tissue evidence="2">Leaf</tissue>
    </source>
</reference>
<feature type="compositionally biased region" description="Basic and acidic residues" evidence="1">
    <location>
        <begin position="1"/>
        <end position="24"/>
    </location>
</feature>
<feature type="region of interest" description="Disordered" evidence="1">
    <location>
        <begin position="1"/>
        <end position="27"/>
    </location>
</feature>
<proteinExistence type="predicted"/>
<dbReference type="EMBL" id="PGOL01001241">
    <property type="protein sequence ID" value="PKI59718.1"/>
    <property type="molecule type" value="Genomic_DNA"/>
</dbReference>
<name>A0A2I0JTU1_PUNGR</name>
<protein>
    <submittedName>
        <fullName evidence="2">Uncharacterized protein</fullName>
    </submittedName>
</protein>
<evidence type="ECO:0000256" key="1">
    <source>
        <dbReference type="SAM" id="MobiDB-lite"/>
    </source>
</evidence>
<sequence>MDHKQGFETGMDPRREFKNWDRPETLAQGSRKASGDVVCLALGLDHVLQLMMIPRCLPFFGRQLFGSVEHPRRFPAYREHDLSRETDMSPLGRRCPLGFHAHLQRRA</sequence>
<evidence type="ECO:0000313" key="2">
    <source>
        <dbReference type="EMBL" id="PKI59718.1"/>
    </source>
</evidence>
<keyword evidence="3" id="KW-1185">Reference proteome</keyword>
<dbReference type="AlphaFoldDB" id="A0A2I0JTU1"/>
<evidence type="ECO:0000313" key="3">
    <source>
        <dbReference type="Proteomes" id="UP000233551"/>
    </source>
</evidence>